<proteinExistence type="predicted"/>
<sequence>MPEPTATIHDVARHAGVSAATVSNFFNWPDKLSDRMKERVGAAVDALGFVPNMPARQLRRQHSGIVGLSVVNASNPFFAGLATAVEQVAEDAGLSVVVGSSHESPVQQEKFLTLFEQLRFDGVVVTPTDDELEPLRRRRDRGTPVVLVDHEDPDGRLSSVSLDHREGGRLGARHLVDSGRRRLLFAAGHEGVRQVARRLEGCREVVAAAEGVHLEVVRSEDLDLTVGEETGTWIASLDADERPDAVFAGNDLHAIGLVGALLAGGLRVPEDVAVLGYDDIPFAARASVPLTTVRQPIAEMGRAAARLLLDEIRTPGSAPRDVVFPPELVVRASAP</sequence>
<dbReference type="PANTHER" id="PTHR30146">
    <property type="entry name" value="LACI-RELATED TRANSCRIPTIONAL REPRESSOR"/>
    <property type="match status" value="1"/>
</dbReference>
<dbReference type="SUPFAM" id="SSF47413">
    <property type="entry name" value="lambda repressor-like DNA-binding domains"/>
    <property type="match status" value="1"/>
</dbReference>
<keyword evidence="3" id="KW-0804">Transcription</keyword>
<evidence type="ECO:0000313" key="5">
    <source>
        <dbReference type="EMBL" id="GAA4722937.1"/>
    </source>
</evidence>
<dbReference type="CDD" id="cd06293">
    <property type="entry name" value="PBP1_LacI-like"/>
    <property type="match status" value="1"/>
</dbReference>
<gene>
    <name evidence="5" type="ORF">GCM10023216_10410</name>
</gene>
<feature type="domain" description="HTH lacI-type" evidence="4">
    <location>
        <begin position="6"/>
        <end position="60"/>
    </location>
</feature>
<dbReference type="InterPro" id="IPR028082">
    <property type="entry name" value="Peripla_BP_I"/>
</dbReference>
<comment type="caution">
    <text evidence="5">The sequence shown here is derived from an EMBL/GenBank/DDBJ whole genome shotgun (WGS) entry which is preliminary data.</text>
</comment>
<dbReference type="SUPFAM" id="SSF53822">
    <property type="entry name" value="Periplasmic binding protein-like I"/>
    <property type="match status" value="1"/>
</dbReference>
<dbReference type="CDD" id="cd01392">
    <property type="entry name" value="HTH_LacI"/>
    <property type="match status" value="1"/>
</dbReference>
<evidence type="ECO:0000256" key="3">
    <source>
        <dbReference type="ARBA" id="ARBA00023163"/>
    </source>
</evidence>
<dbReference type="Gene3D" id="3.40.50.2300">
    <property type="match status" value="2"/>
</dbReference>
<keyword evidence="2 5" id="KW-0238">DNA-binding</keyword>
<name>A0ABP8Y8P0_9MICO</name>
<dbReference type="SMART" id="SM00354">
    <property type="entry name" value="HTH_LACI"/>
    <property type="match status" value="1"/>
</dbReference>
<dbReference type="InterPro" id="IPR046335">
    <property type="entry name" value="LacI/GalR-like_sensor"/>
</dbReference>
<evidence type="ECO:0000256" key="2">
    <source>
        <dbReference type="ARBA" id="ARBA00023125"/>
    </source>
</evidence>
<dbReference type="Gene3D" id="1.10.260.40">
    <property type="entry name" value="lambda repressor-like DNA-binding domains"/>
    <property type="match status" value="1"/>
</dbReference>
<dbReference type="PROSITE" id="PS50932">
    <property type="entry name" value="HTH_LACI_2"/>
    <property type="match status" value="1"/>
</dbReference>
<reference evidence="6" key="1">
    <citation type="journal article" date="2019" name="Int. J. Syst. Evol. Microbiol.">
        <title>The Global Catalogue of Microorganisms (GCM) 10K type strain sequencing project: providing services to taxonomists for standard genome sequencing and annotation.</title>
        <authorList>
            <consortium name="The Broad Institute Genomics Platform"/>
            <consortium name="The Broad Institute Genome Sequencing Center for Infectious Disease"/>
            <person name="Wu L."/>
            <person name="Ma J."/>
        </authorList>
    </citation>
    <scope>NUCLEOTIDE SEQUENCE [LARGE SCALE GENOMIC DNA]</scope>
    <source>
        <strain evidence="6">JCM 18063</strain>
    </source>
</reference>
<dbReference type="Pfam" id="PF00356">
    <property type="entry name" value="LacI"/>
    <property type="match status" value="1"/>
</dbReference>
<dbReference type="PANTHER" id="PTHR30146:SF109">
    <property type="entry name" value="HTH-TYPE TRANSCRIPTIONAL REGULATOR GALS"/>
    <property type="match status" value="1"/>
</dbReference>
<dbReference type="GO" id="GO:0003677">
    <property type="term" value="F:DNA binding"/>
    <property type="evidence" value="ECO:0007669"/>
    <property type="project" value="UniProtKB-KW"/>
</dbReference>
<accession>A0ABP8Y8P0</accession>
<dbReference type="Proteomes" id="UP001500956">
    <property type="component" value="Unassembled WGS sequence"/>
</dbReference>
<organism evidence="5 6">
    <name type="scientific">Isoptericola chiayiensis</name>
    <dbReference type="NCBI Taxonomy" id="579446"/>
    <lineage>
        <taxon>Bacteria</taxon>
        <taxon>Bacillati</taxon>
        <taxon>Actinomycetota</taxon>
        <taxon>Actinomycetes</taxon>
        <taxon>Micrococcales</taxon>
        <taxon>Promicromonosporaceae</taxon>
        <taxon>Isoptericola</taxon>
    </lineage>
</organism>
<dbReference type="InterPro" id="IPR000843">
    <property type="entry name" value="HTH_LacI"/>
</dbReference>
<evidence type="ECO:0000256" key="1">
    <source>
        <dbReference type="ARBA" id="ARBA00023015"/>
    </source>
</evidence>
<dbReference type="EMBL" id="BAABID010000006">
    <property type="protein sequence ID" value="GAA4722937.1"/>
    <property type="molecule type" value="Genomic_DNA"/>
</dbReference>
<dbReference type="Pfam" id="PF13377">
    <property type="entry name" value="Peripla_BP_3"/>
    <property type="match status" value="1"/>
</dbReference>
<evidence type="ECO:0000259" key="4">
    <source>
        <dbReference type="PROSITE" id="PS50932"/>
    </source>
</evidence>
<keyword evidence="6" id="KW-1185">Reference proteome</keyword>
<keyword evidence="1" id="KW-0805">Transcription regulation</keyword>
<protein>
    <submittedName>
        <fullName evidence="5">LacI family DNA-binding transcriptional regulator</fullName>
    </submittedName>
</protein>
<dbReference type="InterPro" id="IPR010982">
    <property type="entry name" value="Lambda_DNA-bd_dom_sf"/>
</dbReference>
<evidence type="ECO:0000313" key="6">
    <source>
        <dbReference type="Proteomes" id="UP001500956"/>
    </source>
</evidence>